<evidence type="ECO:0000313" key="2">
    <source>
        <dbReference type="EMBL" id="MFC0547142.1"/>
    </source>
</evidence>
<comment type="caution">
    <text evidence="2">The sequence shown here is derived from an EMBL/GenBank/DDBJ whole genome shotgun (WGS) entry which is preliminary data.</text>
</comment>
<accession>A0ABV6N3V2</accession>
<dbReference type="InterPro" id="IPR016181">
    <property type="entry name" value="Acyl_CoA_acyltransferase"/>
</dbReference>
<dbReference type="SUPFAM" id="SSF55729">
    <property type="entry name" value="Acyl-CoA N-acyltransferases (Nat)"/>
    <property type="match status" value="1"/>
</dbReference>
<proteinExistence type="predicted"/>
<dbReference type="Proteomes" id="UP001589810">
    <property type="component" value="Unassembled WGS sequence"/>
</dbReference>
<protein>
    <submittedName>
        <fullName evidence="2">GNAT family N-acetyltransferase</fullName>
        <ecNumber evidence="2">2.3.-.-</ecNumber>
    </submittedName>
</protein>
<feature type="domain" description="N-acetyltransferase" evidence="1">
    <location>
        <begin position="3"/>
        <end position="154"/>
    </location>
</feature>
<dbReference type="CDD" id="cd04301">
    <property type="entry name" value="NAT_SF"/>
    <property type="match status" value="1"/>
</dbReference>
<sequence length="158" mass="17154">MELLVRTADSGDVEAICQFGETYIPPHYASLIGAEAAEAQVRSWWNKAHIEAAVAAGLMVVAVDNHQVIGVGQRAENVIYKLYTHPAHRSRGLGPRLLAALVGQLPAGTDRVCIEHFAANERAGAFYEREGFPVERIEPSPTGNPALAIVWRARSLTD</sequence>
<dbReference type="Pfam" id="PF13508">
    <property type="entry name" value="Acetyltransf_7"/>
    <property type="match status" value="1"/>
</dbReference>
<dbReference type="InterPro" id="IPR000182">
    <property type="entry name" value="GNAT_dom"/>
</dbReference>
<evidence type="ECO:0000259" key="1">
    <source>
        <dbReference type="PROSITE" id="PS51186"/>
    </source>
</evidence>
<keyword evidence="2" id="KW-0808">Transferase</keyword>
<keyword evidence="3" id="KW-1185">Reference proteome</keyword>
<gene>
    <name evidence="2" type="ORF">ACFFH7_36920</name>
</gene>
<dbReference type="PANTHER" id="PTHR43617">
    <property type="entry name" value="L-AMINO ACID N-ACETYLTRANSFERASE"/>
    <property type="match status" value="1"/>
</dbReference>
<dbReference type="GO" id="GO:0016746">
    <property type="term" value="F:acyltransferase activity"/>
    <property type="evidence" value="ECO:0007669"/>
    <property type="project" value="UniProtKB-KW"/>
</dbReference>
<dbReference type="EMBL" id="JBHLUD010000013">
    <property type="protein sequence ID" value="MFC0547142.1"/>
    <property type="molecule type" value="Genomic_DNA"/>
</dbReference>
<dbReference type="InterPro" id="IPR050276">
    <property type="entry name" value="MshD_Acetyltransferase"/>
</dbReference>
<reference evidence="2 3" key="1">
    <citation type="submission" date="2024-09" db="EMBL/GenBank/DDBJ databases">
        <authorList>
            <person name="Sun Q."/>
            <person name="Mori K."/>
        </authorList>
    </citation>
    <scope>NUCLEOTIDE SEQUENCE [LARGE SCALE GENOMIC DNA]</scope>
    <source>
        <strain evidence="2 3">TBRC 1432</strain>
    </source>
</reference>
<keyword evidence="2" id="KW-0012">Acyltransferase</keyword>
<dbReference type="PROSITE" id="PS51186">
    <property type="entry name" value="GNAT"/>
    <property type="match status" value="1"/>
</dbReference>
<dbReference type="RefSeq" id="WP_273937380.1">
    <property type="nucleotide sequence ID" value="NZ_CP097263.1"/>
</dbReference>
<dbReference type="EC" id="2.3.-.-" evidence="2"/>
<evidence type="ECO:0000313" key="3">
    <source>
        <dbReference type="Proteomes" id="UP001589810"/>
    </source>
</evidence>
<organism evidence="2 3">
    <name type="scientific">Kutzneria chonburiensis</name>
    <dbReference type="NCBI Taxonomy" id="1483604"/>
    <lineage>
        <taxon>Bacteria</taxon>
        <taxon>Bacillati</taxon>
        <taxon>Actinomycetota</taxon>
        <taxon>Actinomycetes</taxon>
        <taxon>Pseudonocardiales</taxon>
        <taxon>Pseudonocardiaceae</taxon>
        <taxon>Kutzneria</taxon>
    </lineage>
</organism>
<dbReference type="Gene3D" id="3.40.630.30">
    <property type="match status" value="1"/>
</dbReference>
<name>A0ABV6N3V2_9PSEU</name>